<evidence type="ECO:0000259" key="1">
    <source>
        <dbReference type="Pfam" id="PF14832"/>
    </source>
</evidence>
<evidence type="ECO:0000313" key="2">
    <source>
        <dbReference type="EMBL" id="MFK2874794.1"/>
    </source>
</evidence>
<dbReference type="SUPFAM" id="SSF55331">
    <property type="entry name" value="Tautomerase/MIF"/>
    <property type="match status" value="1"/>
</dbReference>
<feature type="domain" description="Tautomerase cis-CaaD-like" evidence="1">
    <location>
        <begin position="1"/>
        <end position="122"/>
    </location>
</feature>
<gene>
    <name evidence="2" type="ORF">ISP13_14720</name>
</gene>
<dbReference type="RefSeq" id="WP_284396490.1">
    <property type="nucleotide sequence ID" value="NZ_BSNQ01000003.1"/>
</dbReference>
<accession>A0ABW8IXV9</accession>
<dbReference type="Proteomes" id="UP001620405">
    <property type="component" value="Unassembled WGS sequence"/>
</dbReference>
<evidence type="ECO:0000313" key="3">
    <source>
        <dbReference type="Proteomes" id="UP001620405"/>
    </source>
</evidence>
<name>A0ABW8IXV9_9GAMM</name>
<organism evidence="2 3">
    <name type="scientific">Dyella lipolytica</name>
    <dbReference type="NCBI Taxonomy" id="1867835"/>
    <lineage>
        <taxon>Bacteria</taxon>
        <taxon>Pseudomonadati</taxon>
        <taxon>Pseudomonadota</taxon>
        <taxon>Gammaproteobacteria</taxon>
        <taxon>Lysobacterales</taxon>
        <taxon>Rhodanobacteraceae</taxon>
        <taxon>Dyella</taxon>
    </lineage>
</organism>
<protein>
    <submittedName>
        <fullName evidence="2">Tautomerase family protein</fullName>
    </submittedName>
</protein>
<comment type="caution">
    <text evidence="2">The sequence shown here is derived from an EMBL/GenBank/DDBJ whole genome shotgun (WGS) entry which is preliminary data.</text>
</comment>
<dbReference type="Gene3D" id="3.30.429.10">
    <property type="entry name" value="Macrophage Migration Inhibitory Factor"/>
    <property type="match status" value="1"/>
</dbReference>
<sequence>MPLYTLVTQKGTLDPQAKVHLARQLTSFHSEYAGVPPNWVHVVFHEFQPGDGFTAGEPAPAAALTLLIRSGRSTEYKKGLLTRLWHMFQTATGAPDDQIVIGIQEVSPSQAMEMGQIMPDVAAEK</sequence>
<dbReference type="EMBL" id="JADIKG010000013">
    <property type="protein sequence ID" value="MFK2874794.1"/>
    <property type="molecule type" value="Genomic_DNA"/>
</dbReference>
<dbReference type="InterPro" id="IPR028116">
    <property type="entry name" value="Cis-CaaD-like"/>
</dbReference>
<keyword evidence="3" id="KW-1185">Reference proteome</keyword>
<proteinExistence type="predicted"/>
<dbReference type="InterPro" id="IPR014347">
    <property type="entry name" value="Tautomerase/MIF_sf"/>
</dbReference>
<reference evidence="2 3" key="1">
    <citation type="submission" date="2020-10" db="EMBL/GenBank/DDBJ databases">
        <title>Phylogeny of dyella-like bacteria.</title>
        <authorList>
            <person name="Fu J."/>
        </authorList>
    </citation>
    <scope>NUCLEOTIDE SEQUENCE [LARGE SCALE GENOMIC DNA]</scope>
    <source>
        <strain evidence="2 3">DHOB07</strain>
    </source>
</reference>
<dbReference type="Pfam" id="PF14832">
    <property type="entry name" value="Tautomerase_3"/>
    <property type="match status" value="1"/>
</dbReference>